<dbReference type="OrthoDB" id="942191at2"/>
<evidence type="ECO:0000313" key="1">
    <source>
        <dbReference type="EMBL" id="PWK28484.1"/>
    </source>
</evidence>
<comment type="caution">
    <text evidence="1">The sequence shown here is derived from an EMBL/GenBank/DDBJ whole genome shotgun (WGS) entry which is preliminary data.</text>
</comment>
<dbReference type="Proteomes" id="UP000245489">
    <property type="component" value="Unassembled WGS sequence"/>
</dbReference>
<evidence type="ECO:0008006" key="3">
    <source>
        <dbReference type="Google" id="ProtNLM"/>
    </source>
</evidence>
<dbReference type="Gene3D" id="3.90.1570.10">
    <property type="entry name" value="tt1808, chain A"/>
    <property type="match status" value="1"/>
</dbReference>
<dbReference type="RefSeq" id="WP_109741477.1">
    <property type="nucleotide sequence ID" value="NZ_QGGO01000003.1"/>
</dbReference>
<sequence length="200" mass="23098">MTSTAQRKVPRKVPAYLIKEILNGIPIYYKGYKAVLRKEKTLESIMGASGLQVFILRYFSYLLIRQLDENQYFVFTGEGGMHLDVNNNLSGDVMIYEQNKLPISKIDTHYLDVPPKIDIEIDVSIDTTDFTEQTYIYQKTDRLLSWGVEKVIWVLSASKKVIVAEQGKDWLLIDWSKDIEIIDGIKFNISQYLEKSGVNF</sequence>
<gene>
    <name evidence="1" type="ORF">LV89_00688</name>
</gene>
<keyword evidence="2" id="KW-1185">Reference proteome</keyword>
<dbReference type="InterPro" id="IPR012296">
    <property type="entry name" value="Nuclease_put_TT1808"/>
</dbReference>
<organism evidence="1 2">
    <name type="scientific">Arcicella aurantiaca</name>
    <dbReference type="NCBI Taxonomy" id="591202"/>
    <lineage>
        <taxon>Bacteria</taxon>
        <taxon>Pseudomonadati</taxon>
        <taxon>Bacteroidota</taxon>
        <taxon>Cytophagia</taxon>
        <taxon>Cytophagales</taxon>
        <taxon>Flectobacillaceae</taxon>
        <taxon>Arcicella</taxon>
    </lineage>
</organism>
<dbReference type="AlphaFoldDB" id="A0A316EG97"/>
<accession>A0A316EG97</accession>
<proteinExistence type="predicted"/>
<reference evidence="1 2" key="1">
    <citation type="submission" date="2018-05" db="EMBL/GenBank/DDBJ databases">
        <title>Genomic Encyclopedia of Archaeal and Bacterial Type Strains, Phase II (KMG-II): from individual species to whole genera.</title>
        <authorList>
            <person name="Goeker M."/>
        </authorList>
    </citation>
    <scope>NUCLEOTIDE SEQUENCE [LARGE SCALE GENOMIC DNA]</scope>
    <source>
        <strain evidence="1 2">DSM 22214</strain>
    </source>
</reference>
<evidence type="ECO:0000313" key="2">
    <source>
        <dbReference type="Proteomes" id="UP000245489"/>
    </source>
</evidence>
<protein>
    <recommendedName>
        <fullName evidence="3">Uma2 family endonuclease</fullName>
    </recommendedName>
</protein>
<name>A0A316EG97_9BACT</name>
<dbReference type="EMBL" id="QGGO01000003">
    <property type="protein sequence ID" value="PWK28484.1"/>
    <property type="molecule type" value="Genomic_DNA"/>
</dbReference>